<reference evidence="19 20" key="1">
    <citation type="submission" date="2020-02" db="EMBL/GenBank/DDBJ databases">
        <title>Esox lucius (northern pike) genome, fEsoLuc1, primary haplotype.</title>
        <authorList>
            <person name="Myers G."/>
            <person name="Karagic N."/>
            <person name="Meyer A."/>
            <person name="Pippel M."/>
            <person name="Reichard M."/>
            <person name="Winkler S."/>
            <person name="Tracey A."/>
            <person name="Sims Y."/>
            <person name="Howe K."/>
            <person name="Rhie A."/>
            <person name="Formenti G."/>
            <person name="Durbin R."/>
            <person name="Fedrigo O."/>
            <person name="Jarvis E.D."/>
        </authorList>
    </citation>
    <scope>NUCLEOTIDE SEQUENCE [LARGE SCALE GENOMIC DNA]</scope>
</reference>
<reference evidence="19" key="3">
    <citation type="submission" date="2025-09" db="UniProtKB">
        <authorList>
            <consortium name="Ensembl"/>
        </authorList>
    </citation>
    <scope>IDENTIFICATION</scope>
</reference>
<evidence type="ECO:0000256" key="10">
    <source>
        <dbReference type="ARBA" id="ARBA00022843"/>
    </source>
</evidence>
<feature type="region of interest" description="Disordered" evidence="17">
    <location>
        <begin position="598"/>
        <end position="748"/>
    </location>
</feature>
<evidence type="ECO:0000256" key="2">
    <source>
        <dbReference type="ARBA" id="ARBA00006661"/>
    </source>
</evidence>
<evidence type="ECO:0000256" key="12">
    <source>
        <dbReference type="ARBA" id="ARBA00023204"/>
    </source>
</evidence>
<feature type="region of interest" description="Disordered" evidence="17">
    <location>
        <begin position="1126"/>
        <end position="1334"/>
    </location>
</feature>
<feature type="compositionally biased region" description="Gly residues" evidence="17">
    <location>
        <begin position="1370"/>
        <end position="1384"/>
    </location>
</feature>
<feature type="compositionally biased region" description="Basic and acidic residues" evidence="17">
    <location>
        <begin position="22"/>
        <end position="33"/>
    </location>
</feature>
<dbReference type="InterPro" id="IPR011333">
    <property type="entry name" value="SKP1/BTB/POZ_sf"/>
</dbReference>
<evidence type="ECO:0000256" key="5">
    <source>
        <dbReference type="ARBA" id="ARBA00022723"/>
    </source>
</evidence>
<dbReference type="GO" id="GO:0032206">
    <property type="term" value="P:positive regulation of telomere maintenance"/>
    <property type="evidence" value="ECO:0007669"/>
    <property type="project" value="UniProtKB-ARBA"/>
</dbReference>
<keyword evidence="13" id="KW-0539">Nucleus</keyword>
<feature type="compositionally biased region" description="Basic residues" evidence="17">
    <location>
        <begin position="783"/>
        <end position="792"/>
    </location>
</feature>
<evidence type="ECO:0000256" key="17">
    <source>
        <dbReference type="SAM" id="MobiDB-lite"/>
    </source>
</evidence>
<dbReference type="PROSITE" id="PS50097">
    <property type="entry name" value="BTB"/>
    <property type="match status" value="1"/>
</dbReference>
<organism evidence="19 20">
    <name type="scientific">Esox lucius</name>
    <name type="common">Northern pike</name>
    <dbReference type="NCBI Taxonomy" id="8010"/>
    <lineage>
        <taxon>Eukaryota</taxon>
        <taxon>Metazoa</taxon>
        <taxon>Chordata</taxon>
        <taxon>Craniata</taxon>
        <taxon>Vertebrata</taxon>
        <taxon>Euteleostomi</taxon>
        <taxon>Actinopterygii</taxon>
        <taxon>Neopterygii</taxon>
        <taxon>Teleostei</taxon>
        <taxon>Protacanthopterygii</taxon>
        <taxon>Esociformes</taxon>
        <taxon>Esocidae</taxon>
        <taxon>Esox</taxon>
    </lineage>
</organism>
<evidence type="ECO:0000256" key="11">
    <source>
        <dbReference type="ARBA" id="ARBA00023172"/>
    </source>
</evidence>
<keyword evidence="12" id="KW-0234">DNA repair</keyword>
<feature type="compositionally biased region" description="Low complexity" evidence="17">
    <location>
        <begin position="1234"/>
        <end position="1249"/>
    </location>
</feature>
<dbReference type="Gene3D" id="3.30.710.10">
    <property type="entry name" value="Potassium Channel Kv1.1, Chain A"/>
    <property type="match status" value="1"/>
</dbReference>
<gene>
    <name evidence="19" type="primary">SLX4</name>
</gene>
<evidence type="ECO:0000256" key="16">
    <source>
        <dbReference type="ARBA" id="ARBA00076095"/>
    </source>
</evidence>
<protein>
    <recommendedName>
        <fullName evidence="14">Structure-specific endonuclease subunit SLX4</fullName>
    </recommendedName>
    <alternativeName>
        <fullName evidence="16">BTB/POZ domain-containing protein 12</fullName>
    </alternativeName>
</protein>
<keyword evidence="11" id="KW-0233">DNA recombination</keyword>
<dbReference type="FunFam" id="3.30.710.10:FF:000116">
    <property type="entry name" value="SLX4 structure-specific endonuclease subunit"/>
    <property type="match status" value="1"/>
</dbReference>
<feature type="region of interest" description="Disordered" evidence="17">
    <location>
        <begin position="20"/>
        <end position="56"/>
    </location>
</feature>
<keyword evidence="3" id="KW-1017">Isopeptide bond</keyword>
<dbReference type="Proteomes" id="UP000265140">
    <property type="component" value="Chromosome 9"/>
</dbReference>
<feature type="compositionally biased region" description="Pro residues" evidence="17">
    <location>
        <begin position="163"/>
        <end position="177"/>
    </location>
</feature>
<dbReference type="GeneTree" id="ENSGT00390000014091"/>
<evidence type="ECO:0000256" key="13">
    <source>
        <dbReference type="ARBA" id="ARBA00023242"/>
    </source>
</evidence>
<evidence type="ECO:0000256" key="8">
    <source>
        <dbReference type="ARBA" id="ARBA00022771"/>
    </source>
</evidence>
<evidence type="ECO:0000256" key="4">
    <source>
        <dbReference type="ARBA" id="ARBA00022553"/>
    </source>
</evidence>
<keyword evidence="5" id="KW-0479">Metal-binding</keyword>
<evidence type="ECO:0000256" key="7">
    <source>
        <dbReference type="ARBA" id="ARBA00022763"/>
    </source>
</evidence>
<keyword evidence="9" id="KW-0862">Zinc</keyword>
<evidence type="ECO:0000256" key="9">
    <source>
        <dbReference type="ARBA" id="ARBA00022833"/>
    </source>
</evidence>
<dbReference type="PANTHER" id="PTHR21541:SF3">
    <property type="entry name" value="STRUCTURE-SPECIFIC ENDONUCLEASE SUBUNIT SLX4"/>
    <property type="match status" value="1"/>
</dbReference>
<feature type="compositionally biased region" description="Basic and acidic residues" evidence="17">
    <location>
        <begin position="1293"/>
        <end position="1324"/>
    </location>
</feature>
<sequence length="1508" mass="163138">MDDSDQDFVDLRSKLLKRVRRKAGETVSERKTNVAESSSQDSTKDVPPTKRQAIRRKKNVGITFKGPLGRSVKTQHICDQLNLVPSNPDISKPALVIGVAEVGDGENSQRAKDKVLHRMQQFRRVSPQKLVHGGRMSVLAHCSHYSCPPAQPFYSEPSTSAPPHSPGPASTPIPPDPRVGDSDEALALRLQEELDREAQSGAVDLERGGLFFCQLCQRDLSTLSPAGRTQHINRCLDESEDGTATHAPPAPPRIPECPICGKRFRSPKSRAAHLKRCSSTMGVAPAVLLQAVQRQAAEGLTDDTGNQPVSIITKVLLLPAAGKGRGKRKKGVASRPPPLLLVQDPEAALRRLQERVTTLLLCPRVSSPPTPTRCPSSLTSCSGTTLWQKSTLPAGGSKEISEFYTPELRDIIAPWVSGKVRFVFSVWTSLWVELYVGVALSRLASDLSSMVNNPQLSDVQLQVDSGEVYFAHSFMLYARCPLLAQMVHDSGFGVQEEGVPPAQRVLLGDVAGQAVWSMLQYLYTACCPPLSPSLLPHLQELAVRFDLEVLQQLCQLHPGQTQGDPEGQAGVDYLDLEHPTGGEEEHRDKVFAELLRSIAEGEEDGRTAEGERRDVMLEEGEMNEEKVNEDEMEEIYQFAASQRKKDDGKEQLDEEDEEEGVTFFTETEDQEGSSRSHTLAKEAQVIPLKAPSLAEHPFSTEEGNKPEDAGRGDMDSHQGRPSEPNITSLREVSDRCPHPIPDGDLDLKVSLDRSYNRLFSDSWGAYDTQTDPRSSPASPPRASPKHSRSQHPRTKEEVMMCPNPTYPLSPRSGPSEVRVDGCTTQPEVPTLQASASKVIDLTFSPPMVPGVSTLPIRDCSPGEVANTGGRGRTEEVGGAVGVMVPVCMSSFQDRTHSSQEDCKTHRRGLSSSSASLSPPHSSQQPELIVLSDSSEEMELGDLAPDGSPSTPPIPLPRLSQNQPDYTRISTQSNTKKSTLRNKLVVEPGTPTSRTQSDPDPEKSSLKEKESSPGSAGPDQSLMDCSAELSWLIPATPPMVSKTSSSTQTFSSMRRTQLFPKNNFSVSSASVFSSPVPPSKRSLQTSNTSDPPNSAQAESSVSRHNPNHSGPWSSRLGDSSFWKYKCGAVSSNPADKPTEPPVFVIPPFQRKRSRLPSQNTSVLARPPPDPSTKGTPLYDVSQPYSSTPLHAHLTKPPALSLASPLLGGSRGESEASQRGSKGEESQSPGKRDILGDLGSLCLSLSDHSSSPPRVAALSQPTEGSGCPSRHRHSAESAYFHSPGDGEKASGVTGRSDKPMEMEELERSVAKEKDKRGEPEEVERSGSFRQSFLEMDEPAMAFDDSWGLDGGGDAGIEPSQQVCFSLRLESSSGGGSPPEQGYGGREVAGPSSTLTSSPPPKSHTTPSTPSPPRPITPQANPEINASLLANPEINASLLANPEINASLLANPEINASLLANPEMWEDWGDDTEEALPLSQRVNNMALTKRVAQLKTPGNLVWLGLRLSLVL</sequence>
<feature type="region of interest" description="Disordered" evidence="17">
    <location>
        <begin position="153"/>
        <end position="181"/>
    </location>
</feature>
<evidence type="ECO:0000256" key="15">
    <source>
        <dbReference type="ARBA" id="ARBA00064578"/>
    </source>
</evidence>
<feature type="compositionally biased region" description="Low complexity" evidence="17">
    <location>
        <begin position="909"/>
        <end position="922"/>
    </location>
</feature>
<evidence type="ECO:0000259" key="18">
    <source>
        <dbReference type="PROSITE" id="PS50097"/>
    </source>
</evidence>
<keyword evidence="6" id="KW-0677">Repeat</keyword>
<dbReference type="InterPro" id="IPR000210">
    <property type="entry name" value="BTB/POZ_dom"/>
</dbReference>
<comment type="subcellular location">
    <subcellularLocation>
        <location evidence="1">Nucleus</location>
    </subcellularLocation>
</comment>
<feature type="domain" description="BTB" evidence="18">
    <location>
        <begin position="457"/>
        <end position="524"/>
    </location>
</feature>
<name>A0AAY5JYL1_ESOLU</name>
<feature type="region of interest" description="Disordered" evidence="17">
    <location>
        <begin position="763"/>
        <end position="795"/>
    </location>
</feature>
<feature type="compositionally biased region" description="Basic and acidic residues" evidence="17">
    <location>
        <begin position="1210"/>
        <end position="1233"/>
    </location>
</feature>
<feature type="region of interest" description="Disordered" evidence="17">
    <location>
        <begin position="1366"/>
        <end position="1418"/>
    </location>
</feature>
<dbReference type="SMART" id="SM00225">
    <property type="entry name" value="BTB"/>
    <property type="match status" value="1"/>
</dbReference>
<feature type="compositionally biased region" description="Basic and acidic residues" evidence="17">
    <location>
        <begin position="893"/>
        <end position="903"/>
    </location>
</feature>
<dbReference type="PANTHER" id="PTHR21541">
    <property type="entry name" value="BTB POZ DOMAIN CONTAINING 12"/>
    <property type="match status" value="1"/>
</dbReference>
<dbReference type="SUPFAM" id="SSF54695">
    <property type="entry name" value="POZ domain"/>
    <property type="match status" value="1"/>
</dbReference>
<feature type="compositionally biased region" description="Basic and acidic residues" evidence="17">
    <location>
        <begin position="999"/>
        <end position="1010"/>
    </location>
</feature>
<evidence type="ECO:0000256" key="3">
    <source>
        <dbReference type="ARBA" id="ARBA00022499"/>
    </source>
</evidence>
<keyword evidence="8" id="KW-0863">Zinc-finger</keyword>
<dbReference type="GO" id="GO:0000712">
    <property type="term" value="P:resolution of meiotic recombination intermediates"/>
    <property type="evidence" value="ECO:0007669"/>
    <property type="project" value="TreeGrafter"/>
</dbReference>
<feature type="compositionally biased region" description="Polar residues" evidence="17">
    <location>
        <begin position="958"/>
        <end position="976"/>
    </location>
</feature>
<feature type="region of interest" description="Disordered" evidence="17">
    <location>
        <begin position="892"/>
        <end position="1029"/>
    </location>
</feature>
<keyword evidence="20" id="KW-1185">Reference proteome</keyword>
<evidence type="ECO:0000256" key="1">
    <source>
        <dbReference type="ARBA" id="ARBA00004123"/>
    </source>
</evidence>
<feature type="compositionally biased region" description="Acidic residues" evidence="17">
    <location>
        <begin position="617"/>
        <end position="634"/>
    </location>
</feature>
<dbReference type="GO" id="GO:0033557">
    <property type="term" value="C:Slx1-Slx4 complex"/>
    <property type="evidence" value="ECO:0007669"/>
    <property type="project" value="TreeGrafter"/>
</dbReference>
<dbReference type="GO" id="GO:0006281">
    <property type="term" value="P:DNA repair"/>
    <property type="evidence" value="ECO:0007669"/>
    <property type="project" value="UniProtKB-KW"/>
</dbReference>
<reference evidence="19" key="2">
    <citation type="submission" date="2025-08" db="UniProtKB">
        <authorList>
            <consortium name="Ensembl"/>
        </authorList>
    </citation>
    <scope>IDENTIFICATION</scope>
</reference>
<feature type="region of interest" description="Disordered" evidence="17">
    <location>
        <begin position="1065"/>
        <end position="1113"/>
    </location>
</feature>
<evidence type="ECO:0000313" key="20">
    <source>
        <dbReference type="Proteomes" id="UP000265140"/>
    </source>
</evidence>
<evidence type="ECO:0000313" key="19">
    <source>
        <dbReference type="Ensembl" id="ENSELUP00000081754.1"/>
    </source>
</evidence>
<proteinExistence type="inferred from homology"/>
<comment type="similarity">
    <text evidence="2">Belongs to the SLX4 family.</text>
</comment>
<comment type="subunit">
    <text evidence="15">Forms a heterodimer with SLX1A/GIYD1. Interacts with ERCC4/XPF; catalytic subunit of the ERCC4-ERCC1 endonuclease. Interacts with MUS81; catalytic subunit of the MUS81-EME1 endonuclease. Interacts with MSH2; component of the MSH2-MSH3 mismatch repair complex. Interacts with TERF2-TERF2IP. Interacts with PLK1 and SLX4IP.</text>
</comment>
<keyword evidence="4" id="KW-0597">Phosphoprotein</keyword>
<feature type="compositionally biased region" description="Basic and acidic residues" evidence="17">
    <location>
        <begin position="604"/>
        <end position="616"/>
    </location>
</feature>
<feature type="compositionally biased region" description="Acidic residues" evidence="17">
    <location>
        <begin position="652"/>
        <end position="671"/>
    </location>
</feature>
<feature type="compositionally biased region" description="Low complexity" evidence="17">
    <location>
        <begin position="1388"/>
        <end position="1405"/>
    </location>
</feature>
<dbReference type="GO" id="GO:0008270">
    <property type="term" value="F:zinc ion binding"/>
    <property type="evidence" value="ECO:0007669"/>
    <property type="project" value="UniProtKB-KW"/>
</dbReference>
<evidence type="ECO:0000256" key="14">
    <source>
        <dbReference type="ARBA" id="ARBA00029496"/>
    </source>
</evidence>
<feature type="compositionally biased region" description="Low complexity" evidence="17">
    <location>
        <begin position="1195"/>
        <end position="1206"/>
    </location>
</feature>
<feature type="compositionally biased region" description="Basic and acidic residues" evidence="17">
    <location>
        <begin position="698"/>
        <end position="720"/>
    </location>
</feature>
<dbReference type="GO" id="GO:0090656">
    <property type="term" value="P:t-circle formation"/>
    <property type="evidence" value="ECO:0007669"/>
    <property type="project" value="UniProtKB-ARBA"/>
</dbReference>
<feature type="compositionally biased region" description="Polar residues" evidence="17">
    <location>
        <begin position="1080"/>
        <end position="1111"/>
    </location>
</feature>
<dbReference type="Pfam" id="PF00651">
    <property type="entry name" value="BTB"/>
    <property type="match status" value="1"/>
</dbReference>
<dbReference type="Ensembl" id="ENSELUT00000090868.1">
    <property type="protein sequence ID" value="ENSELUP00000081754.1"/>
    <property type="gene ID" value="ENSELUG00000022524.3"/>
</dbReference>
<keyword evidence="10" id="KW-0832">Ubl conjugation</keyword>
<keyword evidence="7" id="KW-0227">DNA damage</keyword>
<evidence type="ECO:0000256" key="6">
    <source>
        <dbReference type="ARBA" id="ARBA00022737"/>
    </source>
</evidence>
<accession>A0AAY5JYL1</accession>